<dbReference type="AlphaFoldDB" id="A0A5J4LLB6"/>
<evidence type="ECO:0000313" key="9">
    <source>
        <dbReference type="Proteomes" id="UP000325598"/>
    </source>
</evidence>
<dbReference type="EMBL" id="BLAG01000014">
    <property type="protein sequence ID" value="GES32396.1"/>
    <property type="molecule type" value="Genomic_DNA"/>
</dbReference>
<comment type="similarity">
    <text evidence="2">Belongs to the EamA transporter family.</text>
</comment>
<keyword evidence="3 6" id="KW-0812">Transmembrane</keyword>
<comment type="subcellular location">
    <subcellularLocation>
        <location evidence="1">Membrane</location>
        <topology evidence="1">Multi-pass membrane protein</topology>
    </subcellularLocation>
</comment>
<dbReference type="OrthoDB" id="2352272at2"/>
<evidence type="ECO:0000256" key="4">
    <source>
        <dbReference type="ARBA" id="ARBA00022989"/>
    </source>
</evidence>
<dbReference type="InterPro" id="IPR037185">
    <property type="entry name" value="EmrE-like"/>
</dbReference>
<evidence type="ECO:0000259" key="7">
    <source>
        <dbReference type="Pfam" id="PF00892"/>
    </source>
</evidence>
<sequence length="317" mass="33770">MNAFLYVVTVLIWGSTWLAIKGQLGDVHPTASIAYRFALAAVILLAWARLRGLPLRYPARVHGQFALMGALMFSTNFVCFYFAEQHLTTGLVSIIFAMSLVVNMAFARLFFKRAITAKMLLGGAIGLLGIGTVFWPEFQNFGLSSGSGQGIVLSALGTLVFCLGNVVSGKTQAAGIPVIQGTGYAMAYGALLMAPFAVFFGHGALFDPTPQYAGSLVYLAVFGSVIGFGAYLTLLGRIGGERAAYAMVLFPIVALLLSTVFEEFHWTARDLAGVFLILVGNAVMLTNPALLRRLTGDRFPAPPAEPAEPAAQSAADR</sequence>
<evidence type="ECO:0000313" key="8">
    <source>
        <dbReference type="EMBL" id="GES32396.1"/>
    </source>
</evidence>
<evidence type="ECO:0000256" key="1">
    <source>
        <dbReference type="ARBA" id="ARBA00004141"/>
    </source>
</evidence>
<comment type="caution">
    <text evidence="8">The sequence shown here is derived from an EMBL/GenBank/DDBJ whole genome shotgun (WGS) entry which is preliminary data.</text>
</comment>
<feature type="transmembrane region" description="Helical" evidence="6">
    <location>
        <begin position="273"/>
        <end position="291"/>
    </location>
</feature>
<dbReference type="PANTHER" id="PTHR32322">
    <property type="entry name" value="INNER MEMBRANE TRANSPORTER"/>
    <property type="match status" value="1"/>
</dbReference>
<feature type="transmembrane region" description="Helical" evidence="6">
    <location>
        <begin position="148"/>
        <end position="167"/>
    </location>
</feature>
<feature type="domain" description="EamA" evidence="7">
    <location>
        <begin position="4"/>
        <end position="133"/>
    </location>
</feature>
<dbReference type="InterPro" id="IPR000620">
    <property type="entry name" value="EamA_dom"/>
</dbReference>
<dbReference type="RefSeq" id="WP_086716234.1">
    <property type="nucleotide sequence ID" value="NZ_BLAG01000014.1"/>
</dbReference>
<accession>A0A5J4LLB6</accession>
<feature type="transmembrane region" description="Helical" evidence="6">
    <location>
        <begin position="89"/>
        <end position="107"/>
    </location>
</feature>
<dbReference type="GeneID" id="96756161"/>
<dbReference type="SUPFAM" id="SSF103481">
    <property type="entry name" value="Multidrug resistance efflux transporter EmrE"/>
    <property type="match status" value="2"/>
</dbReference>
<evidence type="ECO:0000256" key="6">
    <source>
        <dbReference type="SAM" id="Phobius"/>
    </source>
</evidence>
<dbReference type="InterPro" id="IPR050638">
    <property type="entry name" value="AA-Vitamin_Transporters"/>
</dbReference>
<dbReference type="Proteomes" id="UP000325598">
    <property type="component" value="Unassembled WGS sequence"/>
</dbReference>
<keyword evidence="5 6" id="KW-0472">Membrane</keyword>
<organism evidence="8 9">
    <name type="scientific">Streptomyces angustmyceticus</name>
    <dbReference type="NCBI Taxonomy" id="285578"/>
    <lineage>
        <taxon>Bacteria</taxon>
        <taxon>Bacillati</taxon>
        <taxon>Actinomycetota</taxon>
        <taxon>Actinomycetes</taxon>
        <taxon>Kitasatosporales</taxon>
        <taxon>Streptomycetaceae</taxon>
        <taxon>Streptomyces</taxon>
    </lineage>
</organism>
<evidence type="ECO:0000256" key="5">
    <source>
        <dbReference type="ARBA" id="ARBA00023136"/>
    </source>
</evidence>
<feature type="domain" description="EamA" evidence="7">
    <location>
        <begin position="150"/>
        <end position="285"/>
    </location>
</feature>
<protein>
    <recommendedName>
        <fullName evidence="7">EamA domain-containing protein</fullName>
    </recommendedName>
</protein>
<dbReference type="GO" id="GO:0016020">
    <property type="term" value="C:membrane"/>
    <property type="evidence" value="ECO:0007669"/>
    <property type="project" value="UniProtKB-SubCell"/>
</dbReference>
<dbReference type="Pfam" id="PF00892">
    <property type="entry name" value="EamA"/>
    <property type="match status" value="2"/>
</dbReference>
<feature type="transmembrane region" description="Helical" evidence="6">
    <location>
        <begin position="119"/>
        <end position="136"/>
    </location>
</feature>
<proteinExistence type="inferred from homology"/>
<evidence type="ECO:0000256" key="3">
    <source>
        <dbReference type="ARBA" id="ARBA00022692"/>
    </source>
</evidence>
<keyword evidence="9" id="KW-1185">Reference proteome</keyword>
<feature type="transmembrane region" description="Helical" evidence="6">
    <location>
        <begin position="187"/>
        <end position="206"/>
    </location>
</feature>
<dbReference type="PANTHER" id="PTHR32322:SF2">
    <property type="entry name" value="EAMA DOMAIN-CONTAINING PROTEIN"/>
    <property type="match status" value="1"/>
</dbReference>
<feature type="transmembrane region" description="Helical" evidence="6">
    <location>
        <begin position="212"/>
        <end position="232"/>
    </location>
</feature>
<gene>
    <name evidence="8" type="ORF">San01_48830</name>
</gene>
<feature type="transmembrane region" description="Helical" evidence="6">
    <location>
        <begin position="34"/>
        <end position="53"/>
    </location>
</feature>
<feature type="transmembrane region" description="Helical" evidence="6">
    <location>
        <begin position="65"/>
        <end position="83"/>
    </location>
</feature>
<name>A0A5J4LLB6_9ACTN</name>
<reference evidence="8 9" key="1">
    <citation type="submission" date="2019-10" db="EMBL/GenBank/DDBJ databases">
        <title>Whole genome shotgun sequence of Streptomyces angustmyceticus NBRC 3934.</title>
        <authorList>
            <person name="Hosoyama A."/>
            <person name="Ichikawa N."/>
            <person name="Kimura A."/>
            <person name="Kitahashi Y."/>
            <person name="Komaki H."/>
            <person name="Uohara A."/>
        </authorList>
    </citation>
    <scope>NUCLEOTIDE SEQUENCE [LARGE SCALE GENOMIC DNA]</scope>
    <source>
        <strain evidence="8 9">NBRC 3934</strain>
    </source>
</reference>
<evidence type="ECO:0000256" key="2">
    <source>
        <dbReference type="ARBA" id="ARBA00007362"/>
    </source>
</evidence>
<keyword evidence="4 6" id="KW-1133">Transmembrane helix</keyword>
<feature type="transmembrane region" description="Helical" evidence="6">
    <location>
        <begin position="244"/>
        <end position="261"/>
    </location>
</feature>